<feature type="coiled-coil region" evidence="1">
    <location>
        <begin position="159"/>
        <end position="217"/>
    </location>
</feature>
<dbReference type="AlphaFoldDB" id="A0A0D0VVC3"/>
<dbReference type="OrthoDB" id="5599269at2759"/>
<sequence length="688" mass="73826">MSVRNTSGKFSLGSFGRKVSGIDRASSPTRDSGSNEDDHSPVRESHGAGFDGLGKKLKGSLAHNNLLPALGHKDLRALQDIISSEKGVLQMFEKLAAETSKASASLPPYGIQEGPDLQDILTQSSNLLSNLSTALNVFAGHQAEMRACLKRVREREEALMELKSRRKSTGAKAETAERKLAKMGPENKSLPQQTELLERLRSDMRQMDQDITTEETKIGDFKRQALKEALSYKFGGLEELGEKMCIIGELGKLLLEEVPLEETPVGYGRAPYAGYEKTESAVREATKCLATVQFHAASSNPKPPGLPEPGFAAPLRTPSIPHDERSIAVANEYADYPANTPISPEGKGKQRETYPMGATDPYGGIEQDHYSPEATNGQHKIYSDFGGTRQVMFQDPNNDHPSASELAIRSVPGPSGTGHEEEKVHGYEYEQQKQMDADDAWKKLEAEEAAWKSQETVETQSNPHSPAETIPATVPAPAPQEDGDMYAPWQPLNLKKENSAESPATILHDGPVPVAHSPTLAPIPLGEPTNPAPVETGDLPPSELVPPQPAWRAGATPTPGASEFHTPLSSPNPALDNTGLNSGSVDKEPAREYFPSNMGTGGKISAAAFRKGTKPKTSLGPEDSPNTSVGSPVTSIGEVRRLPIPPSGPGGIELPASPVSGTTKRGDGYEEGRMASPPPVYQSEESLR</sequence>
<organism evidence="3">
    <name type="scientific">Cryptococcus bacillisporus CA1280</name>
    <dbReference type="NCBI Taxonomy" id="1296109"/>
    <lineage>
        <taxon>Eukaryota</taxon>
        <taxon>Fungi</taxon>
        <taxon>Dikarya</taxon>
        <taxon>Basidiomycota</taxon>
        <taxon>Agaricomycotina</taxon>
        <taxon>Tremellomycetes</taxon>
        <taxon>Tremellales</taxon>
        <taxon>Cryptococcaceae</taxon>
        <taxon>Cryptococcus</taxon>
        <taxon>Cryptococcus gattii species complex</taxon>
    </lineage>
</organism>
<feature type="compositionally biased region" description="Polar residues" evidence="2">
    <location>
        <begin position="624"/>
        <end position="634"/>
    </location>
</feature>
<feature type="region of interest" description="Disordered" evidence="2">
    <location>
        <begin position="500"/>
        <end position="688"/>
    </location>
</feature>
<reference evidence="3" key="1">
    <citation type="submission" date="2015-01" db="EMBL/GenBank/DDBJ databases">
        <title>The Genome Sequence of Cryptococcus gattii CA1280.</title>
        <authorList>
            <consortium name="The Broad Institute Genomics Platform"/>
            <person name="Cuomo C."/>
            <person name="Litvintseva A."/>
            <person name="Chen Y."/>
            <person name="Heitman J."/>
            <person name="Sun S."/>
            <person name="Springer D."/>
            <person name="Dromer F."/>
            <person name="Young S."/>
            <person name="Zeng Q."/>
            <person name="Gargeya S."/>
            <person name="Abouelleil A."/>
            <person name="Alvarado L."/>
            <person name="Chapman S.B."/>
            <person name="Gainer-Dewar J."/>
            <person name="Goldberg J."/>
            <person name="Griggs A."/>
            <person name="Gujja S."/>
            <person name="Hansen M."/>
            <person name="Howarth C."/>
            <person name="Imamovic A."/>
            <person name="Larimer J."/>
            <person name="Murphy C."/>
            <person name="Naylor J."/>
            <person name="Pearson M."/>
            <person name="Priest M."/>
            <person name="Roberts A."/>
            <person name="Saif S."/>
            <person name="Shea T."/>
            <person name="Sykes S."/>
            <person name="Wortman J."/>
            <person name="Nusbaum C."/>
            <person name="Birren B."/>
        </authorList>
    </citation>
    <scope>NUCLEOTIDE SEQUENCE [LARGE SCALE GENOMIC DNA]</scope>
    <source>
        <strain evidence="3">CA1280</strain>
    </source>
</reference>
<dbReference type="GO" id="GO:0070941">
    <property type="term" value="P:eisosome assembly"/>
    <property type="evidence" value="ECO:0007669"/>
    <property type="project" value="TreeGrafter"/>
</dbReference>
<dbReference type="GO" id="GO:0008289">
    <property type="term" value="F:lipid binding"/>
    <property type="evidence" value="ECO:0007669"/>
    <property type="project" value="TreeGrafter"/>
</dbReference>
<dbReference type="EMBL" id="KN847975">
    <property type="protein sequence ID" value="KIR49380.1"/>
    <property type="molecule type" value="Genomic_DNA"/>
</dbReference>
<evidence type="ECO:0000313" key="3">
    <source>
        <dbReference type="EMBL" id="KIR49380.1"/>
    </source>
</evidence>
<feature type="region of interest" description="Disordered" evidence="2">
    <location>
        <begin position="1"/>
        <end position="50"/>
    </location>
</feature>
<name>A0A0D0VVC3_CRYGA</name>
<keyword evidence="1" id="KW-0175">Coiled coil</keyword>
<accession>A0A0D0VVC3</accession>
<protein>
    <submittedName>
        <fullName evidence="3">Uncharacterized protein</fullName>
    </submittedName>
</protein>
<dbReference type="Gene3D" id="1.20.1270.60">
    <property type="entry name" value="Arfaptin homology (AH) domain/BAR domain"/>
    <property type="match status" value="1"/>
</dbReference>
<evidence type="ECO:0000256" key="1">
    <source>
        <dbReference type="SAM" id="Coils"/>
    </source>
</evidence>
<proteinExistence type="predicted"/>
<feature type="region of interest" description="Disordered" evidence="2">
    <location>
        <begin position="336"/>
        <end position="358"/>
    </location>
</feature>
<dbReference type="PANTHER" id="PTHR31962">
    <property type="entry name" value="SPHINGOLIPID LONG CHAIN BASE-RESPONSIVE PROTEIN PIL1"/>
    <property type="match status" value="1"/>
</dbReference>
<feature type="compositionally biased region" description="Basic and acidic residues" evidence="2">
    <location>
        <begin position="418"/>
        <end position="450"/>
    </location>
</feature>
<gene>
    <name evidence="3" type="ORF">I312_01535</name>
</gene>
<dbReference type="Pfam" id="PF13805">
    <property type="entry name" value="Pil1"/>
    <property type="match status" value="1"/>
</dbReference>
<dbReference type="HOGENOM" id="CLU_456352_0_0_1"/>
<dbReference type="GO" id="GO:0005886">
    <property type="term" value="C:plasma membrane"/>
    <property type="evidence" value="ECO:0007669"/>
    <property type="project" value="TreeGrafter"/>
</dbReference>
<dbReference type="FunFam" id="1.20.1270.60:FF:000096">
    <property type="entry name" value="Unplaced genomic scaffold supercont2.2, whole genome shotgun sequence"/>
    <property type="match status" value="1"/>
</dbReference>
<dbReference type="GO" id="GO:0006897">
    <property type="term" value="P:endocytosis"/>
    <property type="evidence" value="ECO:0007669"/>
    <property type="project" value="TreeGrafter"/>
</dbReference>
<dbReference type="GO" id="GO:0036286">
    <property type="term" value="C:eisosome filament"/>
    <property type="evidence" value="ECO:0007669"/>
    <property type="project" value="TreeGrafter"/>
</dbReference>
<evidence type="ECO:0000256" key="2">
    <source>
        <dbReference type="SAM" id="MobiDB-lite"/>
    </source>
</evidence>
<dbReference type="InterPro" id="IPR028245">
    <property type="entry name" value="PIL1/LSP1"/>
</dbReference>
<feature type="compositionally biased region" description="Basic and acidic residues" evidence="2">
    <location>
        <begin position="664"/>
        <end position="673"/>
    </location>
</feature>
<dbReference type="PANTHER" id="PTHR31962:SF6">
    <property type="entry name" value="EISOSOME COMPONENT PIL1-DOMAIN-CONTAINING PROTEIN"/>
    <property type="match status" value="1"/>
</dbReference>
<dbReference type="InterPro" id="IPR027267">
    <property type="entry name" value="AH/BAR_dom_sf"/>
</dbReference>
<feature type="region of interest" description="Disordered" evidence="2">
    <location>
        <begin position="389"/>
        <end position="488"/>
    </location>
</feature>
<feature type="compositionally biased region" description="Basic and acidic residues" evidence="2">
    <location>
        <begin position="36"/>
        <end position="46"/>
    </location>
</feature>
<feature type="compositionally biased region" description="Polar residues" evidence="2">
    <location>
        <begin position="453"/>
        <end position="464"/>
    </location>
</feature>